<sequence>MGQHWQVRSTDIDHVLHPHATSDLIFCPTPHHLNVHLLRCNNCAYAAHAEQVITASANIYYQKIEKKRDPRVSPSIPPKSEYDLIFVDDVAPSPSSARTTENYRGVPLAVTDVALNIVLSEAYDTVYGARPKRRWLEKMGKELVYRAGKNGGLVNAATGQKSGVLIELPNGPRNNAASGGEEAGDLDDEMEE</sequence>
<proteinExistence type="predicted"/>
<evidence type="ECO:0000313" key="2">
    <source>
        <dbReference type="Proteomes" id="UP001234297"/>
    </source>
</evidence>
<evidence type="ECO:0000313" key="1">
    <source>
        <dbReference type="EMBL" id="KAJ8643218.1"/>
    </source>
</evidence>
<dbReference type="EMBL" id="CM056810">
    <property type="protein sequence ID" value="KAJ8643218.1"/>
    <property type="molecule type" value="Genomic_DNA"/>
</dbReference>
<protein>
    <submittedName>
        <fullName evidence="1">Uncharacterized protein</fullName>
    </submittedName>
</protein>
<accession>A0ACC2MCQ0</accession>
<dbReference type="Proteomes" id="UP001234297">
    <property type="component" value="Chromosome 2"/>
</dbReference>
<name>A0ACC2MCQ0_PERAE</name>
<organism evidence="1 2">
    <name type="scientific">Persea americana</name>
    <name type="common">Avocado</name>
    <dbReference type="NCBI Taxonomy" id="3435"/>
    <lineage>
        <taxon>Eukaryota</taxon>
        <taxon>Viridiplantae</taxon>
        <taxon>Streptophyta</taxon>
        <taxon>Embryophyta</taxon>
        <taxon>Tracheophyta</taxon>
        <taxon>Spermatophyta</taxon>
        <taxon>Magnoliopsida</taxon>
        <taxon>Magnoliidae</taxon>
        <taxon>Laurales</taxon>
        <taxon>Lauraceae</taxon>
        <taxon>Persea</taxon>
    </lineage>
</organism>
<keyword evidence="2" id="KW-1185">Reference proteome</keyword>
<gene>
    <name evidence="1" type="ORF">MRB53_004966</name>
</gene>
<reference evidence="1 2" key="1">
    <citation type="journal article" date="2022" name="Hortic Res">
        <title>A haplotype resolved chromosomal level avocado genome allows analysis of novel avocado genes.</title>
        <authorList>
            <person name="Nath O."/>
            <person name="Fletcher S.J."/>
            <person name="Hayward A."/>
            <person name="Shaw L.M."/>
            <person name="Masouleh A.K."/>
            <person name="Furtado A."/>
            <person name="Henry R.J."/>
            <person name="Mitter N."/>
        </authorList>
    </citation>
    <scope>NUCLEOTIDE SEQUENCE [LARGE SCALE GENOMIC DNA]</scope>
    <source>
        <strain evidence="2">cv. Hass</strain>
    </source>
</reference>
<comment type="caution">
    <text evidence="1">The sequence shown here is derived from an EMBL/GenBank/DDBJ whole genome shotgun (WGS) entry which is preliminary data.</text>
</comment>